<comment type="similarity">
    <text evidence="1">Belongs to the short-chain dehydrogenases/reductases (SDR) family.</text>
</comment>
<dbReference type="InterPro" id="IPR002347">
    <property type="entry name" value="SDR_fam"/>
</dbReference>
<protein>
    <submittedName>
        <fullName evidence="3">SDR family NAD(P)-dependent oxidoreductase</fullName>
    </submittedName>
</protein>
<dbReference type="PANTHER" id="PTHR43115">
    <property type="entry name" value="DEHYDROGENASE/REDUCTASE SDR FAMILY MEMBER 11"/>
    <property type="match status" value="1"/>
</dbReference>
<dbReference type="PRINTS" id="PR00081">
    <property type="entry name" value="GDHRDH"/>
</dbReference>
<dbReference type="PROSITE" id="PS00061">
    <property type="entry name" value="ADH_SHORT"/>
    <property type="match status" value="1"/>
</dbReference>
<keyword evidence="4" id="KW-1185">Reference proteome</keyword>
<accession>A0A7L5BZ08</accession>
<dbReference type="GO" id="GO:0016491">
    <property type="term" value="F:oxidoreductase activity"/>
    <property type="evidence" value="ECO:0007669"/>
    <property type="project" value="UniProtKB-KW"/>
</dbReference>
<reference evidence="3 4" key="1">
    <citation type="submission" date="2020-02" db="EMBL/GenBank/DDBJ databases">
        <title>complete genome sequence of Rhodobacteraceae bacterium.</title>
        <authorList>
            <person name="Park J."/>
            <person name="Kim Y.-S."/>
            <person name="Kim K.-H."/>
        </authorList>
    </citation>
    <scope>NUCLEOTIDE SEQUENCE [LARGE SCALE GENOMIC DNA]</scope>
    <source>
        <strain evidence="3 4">RR4-56</strain>
    </source>
</reference>
<evidence type="ECO:0000313" key="3">
    <source>
        <dbReference type="EMBL" id="QIE56068.1"/>
    </source>
</evidence>
<evidence type="ECO:0000313" key="4">
    <source>
        <dbReference type="Proteomes" id="UP000503336"/>
    </source>
</evidence>
<gene>
    <name evidence="3" type="ORF">G5B40_11750</name>
</gene>
<dbReference type="RefSeq" id="WP_165098807.1">
    <property type="nucleotide sequence ID" value="NZ_CP049056.1"/>
</dbReference>
<dbReference type="PANTHER" id="PTHR43115:SF4">
    <property type="entry name" value="DEHYDROGENASE_REDUCTASE SDR FAMILY MEMBER 11"/>
    <property type="match status" value="1"/>
</dbReference>
<dbReference type="Gene3D" id="3.40.50.720">
    <property type="entry name" value="NAD(P)-binding Rossmann-like Domain"/>
    <property type="match status" value="1"/>
</dbReference>
<keyword evidence="2" id="KW-0560">Oxidoreductase</keyword>
<proteinExistence type="inferred from homology"/>
<sequence>MSARSDHRVALITGASRGIGAAIARRLQDEGWTLSLGMRTETRPEGIDASAHVIQHDCLKADEAGWVDVVRERFGRIDVVICSAGVMTPKSVIEATDDELDRMWEVNVKSPRRLIRAAWPQLCESGRGRVVLLASLSGKRVKSETSGAYAMTKHAVMALNHGVRQAGWRHGVRATAVCPGFVATDMARAITDHPAEEMTQAEDVARLVSLALETPNEAAVAELHVNCLLEEFY</sequence>
<dbReference type="Proteomes" id="UP000503336">
    <property type="component" value="Chromosome"/>
</dbReference>
<dbReference type="SUPFAM" id="SSF51735">
    <property type="entry name" value="NAD(P)-binding Rossmann-fold domains"/>
    <property type="match status" value="1"/>
</dbReference>
<name>A0A7L5BZ08_9RHOB</name>
<evidence type="ECO:0000256" key="2">
    <source>
        <dbReference type="ARBA" id="ARBA00023002"/>
    </source>
</evidence>
<organism evidence="3 4">
    <name type="scientific">Pikeienuella piscinae</name>
    <dbReference type="NCBI Taxonomy" id="2748098"/>
    <lineage>
        <taxon>Bacteria</taxon>
        <taxon>Pseudomonadati</taxon>
        <taxon>Pseudomonadota</taxon>
        <taxon>Alphaproteobacteria</taxon>
        <taxon>Rhodobacterales</taxon>
        <taxon>Paracoccaceae</taxon>
        <taxon>Pikeienuella</taxon>
    </lineage>
</organism>
<dbReference type="InterPro" id="IPR036291">
    <property type="entry name" value="NAD(P)-bd_dom_sf"/>
</dbReference>
<dbReference type="EMBL" id="CP049056">
    <property type="protein sequence ID" value="QIE56068.1"/>
    <property type="molecule type" value="Genomic_DNA"/>
</dbReference>
<dbReference type="KEGG" id="hdh:G5B40_11750"/>
<evidence type="ECO:0000256" key="1">
    <source>
        <dbReference type="ARBA" id="ARBA00006484"/>
    </source>
</evidence>
<dbReference type="InterPro" id="IPR020904">
    <property type="entry name" value="Sc_DH/Rdtase_CS"/>
</dbReference>
<dbReference type="AlphaFoldDB" id="A0A7L5BZ08"/>
<dbReference type="Pfam" id="PF00106">
    <property type="entry name" value="adh_short"/>
    <property type="match status" value="1"/>
</dbReference>